<protein>
    <recommendedName>
        <fullName evidence="4">DUF4148 domain-containing protein</fullName>
    </recommendedName>
</protein>
<keyword evidence="1" id="KW-0732">Signal</keyword>
<dbReference type="AlphaFoldDB" id="A0A4S5BYX8"/>
<gene>
    <name evidence="2" type="ORF">E8K88_04480</name>
</gene>
<sequence length="79" mass="7996">MQRKVNRFTFDAHSVVLFSALVLSSAVSAASPNAASRVQLSPATSSSVNVSTGQAAAALQQALTRSGASSRSSGSTQLN</sequence>
<feature type="chain" id="PRO_5020580315" description="DUF4148 domain-containing protein" evidence="1">
    <location>
        <begin position="30"/>
        <end position="79"/>
    </location>
</feature>
<dbReference type="Proteomes" id="UP000306236">
    <property type="component" value="Unassembled WGS sequence"/>
</dbReference>
<evidence type="ECO:0008006" key="4">
    <source>
        <dbReference type="Google" id="ProtNLM"/>
    </source>
</evidence>
<proteinExistence type="predicted"/>
<keyword evidence="3" id="KW-1185">Reference proteome</keyword>
<dbReference type="EMBL" id="SSWX01000004">
    <property type="protein sequence ID" value="THJ35256.1"/>
    <property type="molecule type" value="Genomic_DNA"/>
</dbReference>
<comment type="caution">
    <text evidence="2">The sequence shown here is derived from an EMBL/GenBank/DDBJ whole genome shotgun (WGS) entry which is preliminary data.</text>
</comment>
<evidence type="ECO:0000256" key="1">
    <source>
        <dbReference type="SAM" id="SignalP"/>
    </source>
</evidence>
<evidence type="ECO:0000313" key="2">
    <source>
        <dbReference type="EMBL" id="THJ35256.1"/>
    </source>
</evidence>
<dbReference type="RefSeq" id="WP_136405453.1">
    <property type="nucleotide sequence ID" value="NZ_SSWX01000004.1"/>
</dbReference>
<evidence type="ECO:0000313" key="3">
    <source>
        <dbReference type="Proteomes" id="UP000306236"/>
    </source>
</evidence>
<name>A0A4S5BYX8_9BURK</name>
<feature type="signal peptide" evidence="1">
    <location>
        <begin position="1"/>
        <end position="29"/>
    </location>
</feature>
<organism evidence="2 3">
    <name type="scientific">Lampropedia aestuarii</name>
    <dbReference type="NCBI Taxonomy" id="2562762"/>
    <lineage>
        <taxon>Bacteria</taxon>
        <taxon>Pseudomonadati</taxon>
        <taxon>Pseudomonadota</taxon>
        <taxon>Betaproteobacteria</taxon>
        <taxon>Burkholderiales</taxon>
        <taxon>Comamonadaceae</taxon>
        <taxon>Lampropedia</taxon>
    </lineage>
</organism>
<reference evidence="2 3" key="1">
    <citation type="submission" date="2019-04" db="EMBL/GenBank/DDBJ databases">
        <title>Lampropedia sp YIM MLB12 draf genome.</title>
        <authorList>
            <person name="Wang Y.-X."/>
        </authorList>
    </citation>
    <scope>NUCLEOTIDE SEQUENCE [LARGE SCALE GENOMIC DNA]</scope>
    <source>
        <strain evidence="2 3">YIM MLB12</strain>
    </source>
</reference>
<accession>A0A4S5BYX8</accession>